<comment type="caution">
    <text evidence="2">The sequence shown here is derived from an EMBL/GenBank/DDBJ whole genome shotgun (WGS) entry which is preliminary data.</text>
</comment>
<reference evidence="2" key="2">
    <citation type="submission" date="2017-10" db="EMBL/GenBank/DDBJ databases">
        <title>Ladona fulva Genome sequencing and assembly.</title>
        <authorList>
            <person name="Murali S."/>
            <person name="Richards S."/>
            <person name="Bandaranaike D."/>
            <person name="Bellair M."/>
            <person name="Blankenburg K."/>
            <person name="Chao H."/>
            <person name="Dinh H."/>
            <person name="Doddapaneni H."/>
            <person name="Dugan-Rocha S."/>
            <person name="Elkadiri S."/>
            <person name="Gnanaolivu R."/>
            <person name="Hernandez B."/>
            <person name="Skinner E."/>
            <person name="Javaid M."/>
            <person name="Lee S."/>
            <person name="Li M."/>
            <person name="Ming W."/>
            <person name="Munidasa M."/>
            <person name="Muniz J."/>
            <person name="Nguyen L."/>
            <person name="Hughes D."/>
            <person name="Osuji N."/>
            <person name="Pu L.-L."/>
            <person name="Puazo M."/>
            <person name="Qu C."/>
            <person name="Quiroz J."/>
            <person name="Raj R."/>
            <person name="Weissenberger G."/>
            <person name="Xin Y."/>
            <person name="Zou X."/>
            <person name="Han Y."/>
            <person name="Worley K."/>
            <person name="Muzny D."/>
            <person name="Gibbs R."/>
        </authorList>
    </citation>
    <scope>NUCLEOTIDE SEQUENCE</scope>
    <source>
        <strain evidence="2">Sampled in the wild</strain>
    </source>
</reference>
<gene>
    <name evidence="2" type="ORF">J437_LFUL009992</name>
</gene>
<evidence type="ECO:0000313" key="3">
    <source>
        <dbReference type="Proteomes" id="UP000792457"/>
    </source>
</evidence>
<proteinExistence type="predicted"/>
<dbReference type="PANTHER" id="PTHR46601:SF1">
    <property type="entry name" value="ADF-H DOMAIN-CONTAINING PROTEIN"/>
    <property type="match status" value="1"/>
</dbReference>
<keyword evidence="3" id="KW-1185">Reference proteome</keyword>
<reference evidence="2" key="1">
    <citation type="submission" date="2013-04" db="EMBL/GenBank/DDBJ databases">
        <authorList>
            <person name="Qu J."/>
            <person name="Murali S.C."/>
            <person name="Bandaranaike D."/>
            <person name="Bellair M."/>
            <person name="Blankenburg K."/>
            <person name="Chao H."/>
            <person name="Dinh H."/>
            <person name="Doddapaneni H."/>
            <person name="Downs B."/>
            <person name="Dugan-Rocha S."/>
            <person name="Elkadiri S."/>
            <person name="Gnanaolivu R.D."/>
            <person name="Hernandez B."/>
            <person name="Javaid M."/>
            <person name="Jayaseelan J.C."/>
            <person name="Lee S."/>
            <person name="Li M."/>
            <person name="Ming W."/>
            <person name="Munidasa M."/>
            <person name="Muniz J."/>
            <person name="Nguyen L."/>
            <person name="Ongeri F."/>
            <person name="Osuji N."/>
            <person name="Pu L.-L."/>
            <person name="Puazo M."/>
            <person name="Qu C."/>
            <person name="Quiroz J."/>
            <person name="Raj R."/>
            <person name="Weissenberger G."/>
            <person name="Xin Y."/>
            <person name="Zou X."/>
            <person name="Han Y."/>
            <person name="Richards S."/>
            <person name="Worley K."/>
            <person name="Muzny D."/>
            <person name="Gibbs R."/>
        </authorList>
    </citation>
    <scope>NUCLEOTIDE SEQUENCE</scope>
    <source>
        <strain evidence="2">Sampled in the wild</strain>
    </source>
</reference>
<dbReference type="PANTHER" id="PTHR46601">
    <property type="entry name" value="ULP_PROTEASE DOMAIN-CONTAINING PROTEIN"/>
    <property type="match status" value="1"/>
</dbReference>
<sequence length="401" mass="45126">MASAGVTVTLLRWPRRFSKRSDSKLVHTMKEKFRPYTGCFNPFGLSNHARKAQKHLRPVLPWMLTKVRKTELASVKGLRICDACRSKISKLPVGSECDHEVNIRDVSPVDEVSPSSSTSRNTIDSENESSELDRIEVVTKLNDSLVSLGVSPIAKRKIHQKSYHGKKVKKIQETLTSKVFHVDDEKMPEESDDIIRKLKEAYRSTSDRSRKILILTIFEDWPYSKIKKNFDATNHMIKVAKEVASEKGILSTPNLKIGRVLDEEIVLMLLNAREEALFSIAGHGGCLQIQKRLVLSNIKEAYYHFKEKHTVVKISFSKFAELRPKNCILAGASGTVCVCAIHGNVKLMIDGSKIPIITVDTAKPLKAYHSCLAEIICNPPSMECFFENCSKCPGPMHLAFY</sequence>
<name>A0A8K0P7A9_LADFU</name>
<dbReference type="EMBL" id="KZ308842">
    <property type="protein sequence ID" value="KAG8234753.1"/>
    <property type="molecule type" value="Genomic_DNA"/>
</dbReference>
<organism evidence="2 3">
    <name type="scientific">Ladona fulva</name>
    <name type="common">Scarce chaser dragonfly</name>
    <name type="synonym">Libellula fulva</name>
    <dbReference type="NCBI Taxonomy" id="123851"/>
    <lineage>
        <taxon>Eukaryota</taxon>
        <taxon>Metazoa</taxon>
        <taxon>Ecdysozoa</taxon>
        <taxon>Arthropoda</taxon>
        <taxon>Hexapoda</taxon>
        <taxon>Insecta</taxon>
        <taxon>Pterygota</taxon>
        <taxon>Palaeoptera</taxon>
        <taxon>Odonata</taxon>
        <taxon>Epiprocta</taxon>
        <taxon>Anisoptera</taxon>
        <taxon>Libelluloidea</taxon>
        <taxon>Libellulidae</taxon>
        <taxon>Ladona</taxon>
    </lineage>
</organism>
<dbReference type="Proteomes" id="UP000792457">
    <property type="component" value="Unassembled WGS sequence"/>
</dbReference>
<feature type="region of interest" description="Disordered" evidence="1">
    <location>
        <begin position="108"/>
        <end position="129"/>
    </location>
</feature>
<dbReference type="AlphaFoldDB" id="A0A8K0P7A9"/>
<evidence type="ECO:0000313" key="2">
    <source>
        <dbReference type="EMBL" id="KAG8234753.1"/>
    </source>
</evidence>
<evidence type="ECO:0000256" key="1">
    <source>
        <dbReference type="SAM" id="MobiDB-lite"/>
    </source>
</evidence>
<dbReference type="OrthoDB" id="10062343at2759"/>
<feature type="compositionally biased region" description="Low complexity" evidence="1">
    <location>
        <begin position="108"/>
        <end position="119"/>
    </location>
</feature>
<protein>
    <submittedName>
        <fullName evidence="2">Uncharacterized protein</fullName>
    </submittedName>
</protein>
<accession>A0A8K0P7A9</accession>